<evidence type="ECO:0000313" key="1">
    <source>
        <dbReference type="EMBL" id="MBK0418249.1"/>
    </source>
</evidence>
<name>A0A934UTC8_9MICO</name>
<reference evidence="1" key="1">
    <citation type="submission" date="2020-12" db="EMBL/GenBank/DDBJ databases">
        <title>Leucobacter sp. CAS1, isolated from Chromium sludge.</title>
        <authorList>
            <person name="Xu Z."/>
        </authorList>
    </citation>
    <scope>NUCLEOTIDE SEQUENCE</scope>
    <source>
        <strain evidence="1">CSA1</strain>
    </source>
</reference>
<sequence length="138" mass="15139">MATLDDARRIALELPETFEKTEGHRGGATWRSKHGTFVWERPPSKTDLARLAESGRAWPEGDILAVLTDGLEGKEELLAALPRLFFTIPHFDGYPAVLLRLSAIDVAQLREVIAEAWLLRAPRAAAQAWLAANPAASS</sequence>
<accession>A0A934UTC8</accession>
<dbReference type="RefSeq" id="WP_200114221.1">
    <property type="nucleotide sequence ID" value="NZ_JAEHOH010000005.1"/>
</dbReference>
<proteinExistence type="predicted"/>
<evidence type="ECO:0008006" key="3">
    <source>
        <dbReference type="Google" id="ProtNLM"/>
    </source>
</evidence>
<dbReference type="Proteomes" id="UP000608530">
    <property type="component" value="Unassembled WGS sequence"/>
</dbReference>
<gene>
    <name evidence="1" type="ORF">JD276_04290</name>
</gene>
<comment type="caution">
    <text evidence="1">The sequence shown here is derived from an EMBL/GenBank/DDBJ whole genome shotgun (WGS) entry which is preliminary data.</text>
</comment>
<organism evidence="1 2">
    <name type="scientific">Leucobacter chromiisoli</name>
    <dbReference type="NCBI Taxonomy" id="2796471"/>
    <lineage>
        <taxon>Bacteria</taxon>
        <taxon>Bacillati</taxon>
        <taxon>Actinomycetota</taxon>
        <taxon>Actinomycetes</taxon>
        <taxon>Micrococcales</taxon>
        <taxon>Microbacteriaceae</taxon>
        <taxon>Leucobacter</taxon>
    </lineage>
</organism>
<dbReference type="AlphaFoldDB" id="A0A934UTC8"/>
<dbReference type="EMBL" id="JAEHOH010000005">
    <property type="protein sequence ID" value="MBK0418249.1"/>
    <property type="molecule type" value="Genomic_DNA"/>
</dbReference>
<evidence type="ECO:0000313" key="2">
    <source>
        <dbReference type="Proteomes" id="UP000608530"/>
    </source>
</evidence>
<protein>
    <recommendedName>
        <fullName evidence="3">MmcQ/YjbR family DNA-binding protein</fullName>
    </recommendedName>
</protein>
<keyword evidence="2" id="KW-1185">Reference proteome</keyword>